<evidence type="ECO:0000313" key="4">
    <source>
        <dbReference type="Proteomes" id="UP000503640"/>
    </source>
</evidence>
<dbReference type="InterPro" id="IPR014162">
    <property type="entry name" value="CpoB_C"/>
</dbReference>
<sequence length="285" mass="31922">MKRASLLALLLASACWVPVERGRQMEARIQRLEGESELSARQLEEQRAVLRDRIAAADGKIAEVQKKLDELNATAHRTGADLAVNQDRLVEDVRRLSGTLEELAHRLDLVDQALAQQKSDTDARFAALKGSGALDELEARRKVEQLKLPSDKGEFLALAQAQEAKGERAVARVLYEDFVKRWPSDPRAADAHFRLGELWYGDKRWREAILEYGKVAQDFPRSDKAPDALLRTGESMLALDLKDDARGLFEEVVSRYPRSTAAQRAKARLHDLAAGGKKKPAPKRR</sequence>
<proteinExistence type="inferred from homology"/>
<evidence type="ECO:0000256" key="1">
    <source>
        <dbReference type="SAM" id="Coils"/>
    </source>
</evidence>
<dbReference type="GO" id="GO:0051301">
    <property type="term" value="P:cell division"/>
    <property type="evidence" value="ECO:0007669"/>
    <property type="project" value="InterPro"/>
</dbReference>
<name>A0A7I9VIQ4_9BACT</name>
<evidence type="ECO:0008006" key="5">
    <source>
        <dbReference type="Google" id="ProtNLM"/>
    </source>
</evidence>
<dbReference type="AlphaFoldDB" id="A0A7I9VIQ4"/>
<gene>
    <name evidence="3" type="ORF">AMYX_06480</name>
</gene>
<organism evidence="3 4">
    <name type="scientific">Anaeromyxobacter diazotrophicus</name>
    <dbReference type="NCBI Taxonomy" id="2590199"/>
    <lineage>
        <taxon>Bacteria</taxon>
        <taxon>Pseudomonadati</taxon>
        <taxon>Myxococcota</taxon>
        <taxon>Myxococcia</taxon>
        <taxon>Myxococcales</taxon>
        <taxon>Cystobacterineae</taxon>
        <taxon>Anaeromyxobacteraceae</taxon>
        <taxon>Anaeromyxobacter</taxon>
    </lineage>
</organism>
<comment type="caution">
    <text evidence="3">The sequence shown here is derived from an EMBL/GenBank/DDBJ whole genome shotgun (WGS) entry which is preliminary data.</text>
</comment>
<protein>
    <recommendedName>
        <fullName evidence="5">Cell division coordinator CpoB</fullName>
    </recommendedName>
</protein>
<dbReference type="RefSeq" id="WP_235969429.1">
    <property type="nucleotide sequence ID" value="NZ_BJTG01000002.1"/>
</dbReference>
<dbReference type="Proteomes" id="UP000503640">
    <property type="component" value="Unassembled WGS sequence"/>
</dbReference>
<reference evidence="4" key="1">
    <citation type="journal article" date="2020" name="Appl. Environ. Microbiol.">
        <title>Diazotrophic Anaeromyxobacter Isolates from Soils.</title>
        <authorList>
            <person name="Masuda Y."/>
            <person name="Yamanaka H."/>
            <person name="Xu Z.X."/>
            <person name="Shiratori Y."/>
            <person name="Aono T."/>
            <person name="Amachi S."/>
            <person name="Senoo K."/>
            <person name="Itoh H."/>
        </authorList>
    </citation>
    <scope>NUCLEOTIDE SEQUENCE [LARGE SCALE GENOMIC DNA]</scope>
    <source>
        <strain evidence="4">R267</strain>
    </source>
</reference>
<dbReference type="SUPFAM" id="SSF48452">
    <property type="entry name" value="TPR-like"/>
    <property type="match status" value="1"/>
</dbReference>
<evidence type="ECO:0000313" key="3">
    <source>
        <dbReference type="EMBL" id="GEJ55907.1"/>
    </source>
</evidence>
<evidence type="ECO:0000256" key="2">
    <source>
        <dbReference type="SAM" id="MobiDB-lite"/>
    </source>
</evidence>
<dbReference type="Pfam" id="PF13174">
    <property type="entry name" value="TPR_6"/>
    <property type="match status" value="1"/>
</dbReference>
<dbReference type="HAMAP" id="MF_02066">
    <property type="entry name" value="CpoB"/>
    <property type="match status" value="1"/>
</dbReference>
<dbReference type="InterPro" id="IPR034706">
    <property type="entry name" value="CpoB"/>
</dbReference>
<dbReference type="InterPro" id="IPR019734">
    <property type="entry name" value="TPR_rpt"/>
</dbReference>
<dbReference type="EMBL" id="BJTG01000002">
    <property type="protein sequence ID" value="GEJ55907.1"/>
    <property type="molecule type" value="Genomic_DNA"/>
</dbReference>
<dbReference type="NCBIfam" id="TIGR02795">
    <property type="entry name" value="tol_pal_ybgF"/>
    <property type="match status" value="1"/>
</dbReference>
<dbReference type="PROSITE" id="PS51257">
    <property type="entry name" value="PROKAR_LIPOPROTEIN"/>
    <property type="match status" value="1"/>
</dbReference>
<dbReference type="Gene3D" id="1.25.40.10">
    <property type="entry name" value="Tetratricopeptide repeat domain"/>
    <property type="match status" value="1"/>
</dbReference>
<feature type="compositionally biased region" description="Basic residues" evidence="2">
    <location>
        <begin position="276"/>
        <end position="285"/>
    </location>
</feature>
<accession>A0A7I9VIQ4</accession>
<dbReference type="InterPro" id="IPR011990">
    <property type="entry name" value="TPR-like_helical_dom_sf"/>
</dbReference>
<keyword evidence="1" id="KW-0175">Coiled coil</keyword>
<dbReference type="Pfam" id="PF13432">
    <property type="entry name" value="TPR_16"/>
    <property type="match status" value="1"/>
</dbReference>
<feature type="coiled-coil region" evidence="1">
    <location>
        <begin position="40"/>
        <end position="74"/>
    </location>
</feature>
<keyword evidence="4" id="KW-1185">Reference proteome</keyword>
<feature type="region of interest" description="Disordered" evidence="2">
    <location>
        <begin position="261"/>
        <end position="285"/>
    </location>
</feature>